<dbReference type="AlphaFoldDB" id="R4UN13"/>
<dbReference type="EMBL" id="KC740691">
    <property type="protein sequence ID" value="AGM32515.1"/>
    <property type="molecule type" value="mRNA"/>
</dbReference>
<reference evidence="2" key="1">
    <citation type="submission" date="2013-03" db="EMBL/GenBank/DDBJ databases">
        <title>Immune-Related transcriptome of Coptotermes formosanus Shiraki workers: the defense mechanism.</title>
        <authorList>
            <person name="Hussain A."/>
            <person name="Li Y.F."/>
            <person name="Wen S.Y."/>
        </authorList>
    </citation>
    <scope>NUCLEOTIDE SEQUENCE</scope>
</reference>
<feature type="signal peptide" evidence="1">
    <location>
        <begin position="1"/>
        <end position="20"/>
    </location>
</feature>
<accession>R4UN13</accession>
<organism evidence="2">
    <name type="scientific">Coptotermes formosanus</name>
    <name type="common">Formosan subterranean termite</name>
    <dbReference type="NCBI Taxonomy" id="36987"/>
    <lineage>
        <taxon>Eukaryota</taxon>
        <taxon>Metazoa</taxon>
        <taxon>Ecdysozoa</taxon>
        <taxon>Arthropoda</taxon>
        <taxon>Hexapoda</taxon>
        <taxon>Insecta</taxon>
        <taxon>Pterygota</taxon>
        <taxon>Neoptera</taxon>
        <taxon>Polyneoptera</taxon>
        <taxon>Dictyoptera</taxon>
        <taxon>Blattodea</taxon>
        <taxon>Blattoidea</taxon>
        <taxon>Termitoidae</taxon>
        <taxon>Rhinotermitidae</taxon>
        <taxon>Coptotermes</taxon>
    </lineage>
</organism>
<sequence length="124" mass="14031">MLYKLAFVLVAAFFVQASFAEKDDAILAFKKQAEEDFPLYKISLERKMDVLSTLGELKGKVDQLLQKRQANQSDPSLESSVQVLAGKVLQQAREYFTTETKAMETARSNLYLVKNLEDHPKTAL</sequence>
<keyword evidence="1" id="KW-0732">Signal</keyword>
<protein>
    <submittedName>
        <fullName evidence="2">Uncharacterized protein</fullName>
    </submittedName>
</protein>
<evidence type="ECO:0000313" key="2">
    <source>
        <dbReference type="EMBL" id="AGM32515.1"/>
    </source>
</evidence>
<name>R4UN13_COPFO</name>
<proteinExistence type="evidence at transcript level"/>
<feature type="chain" id="PRO_5004371394" evidence="1">
    <location>
        <begin position="21"/>
        <end position="124"/>
    </location>
</feature>
<evidence type="ECO:0000256" key="1">
    <source>
        <dbReference type="SAM" id="SignalP"/>
    </source>
</evidence>